<feature type="region of interest" description="Disordered" evidence="1">
    <location>
        <begin position="24"/>
        <end position="86"/>
    </location>
</feature>
<evidence type="ECO:0000256" key="1">
    <source>
        <dbReference type="SAM" id="MobiDB-lite"/>
    </source>
</evidence>
<accession>A0A6A4S4W4</accession>
<sequence>MGAKFTICCCHFYLNPNRDEKKAILRVRTAPPPRPPEPLSSEPSDSDPEEESLIGREPSEWNLRGNRQSQRGTCDPRAGANVRRESDRELQAFISMRDQADKATEMLEERHGHMNAVCVHVQCIVQNKSDVYFPGYQYEVDDMLVAPRSPKNVSPLCSCPPPRGSRSSPEPRERKSSGERGVGSVCKQSALRPVPSIRALAPYCGTFRQKAGRKVVAKTLYKHN</sequence>
<proteinExistence type="predicted"/>
<protein>
    <submittedName>
        <fullName evidence="2">Uncharacterized protein</fullName>
    </submittedName>
</protein>
<feature type="region of interest" description="Disordered" evidence="1">
    <location>
        <begin position="151"/>
        <end position="185"/>
    </location>
</feature>
<dbReference type="EMBL" id="VEVO01000019">
    <property type="protein sequence ID" value="KAF0026362.1"/>
    <property type="molecule type" value="Genomic_DNA"/>
</dbReference>
<comment type="caution">
    <text evidence="2">The sequence shown here is derived from an EMBL/GenBank/DDBJ whole genome shotgun (WGS) entry which is preliminary data.</text>
</comment>
<name>A0A6A4S4W4_SCOMX</name>
<organism evidence="2 3">
    <name type="scientific">Scophthalmus maximus</name>
    <name type="common">Turbot</name>
    <name type="synonym">Psetta maxima</name>
    <dbReference type="NCBI Taxonomy" id="52904"/>
    <lineage>
        <taxon>Eukaryota</taxon>
        <taxon>Metazoa</taxon>
        <taxon>Chordata</taxon>
        <taxon>Craniata</taxon>
        <taxon>Vertebrata</taxon>
        <taxon>Euteleostomi</taxon>
        <taxon>Actinopterygii</taxon>
        <taxon>Neopterygii</taxon>
        <taxon>Teleostei</taxon>
        <taxon>Neoteleostei</taxon>
        <taxon>Acanthomorphata</taxon>
        <taxon>Carangaria</taxon>
        <taxon>Pleuronectiformes</taxon>
        <taxon>Pleuronectoidei</taxon>
        <taxon>Scophthalmidae</taxon>
        <taxon>Scophthalmus</taxon>
    </lineage>
</organism>
<gene>
    <name evidence="2" type="ORF">F2P81_021099</name>
</gene>
<feature type="compositionally biased region" description="Basic and acidic residues" evidence="1">
    <location>
        <begin position="169"/>
        <end position="178"/>
    </location>
</feature>
<evidence type="ECO:0000313" key="2">
    <source>
        <dbReference type="EMBL" id="KAF0026362.1"/>
    </source>
</evidence>
<evidence type="ECO:0000313" key="3">
    <source>
        <dbReference type="Proteomes" id="UP000438429"/>
    </source>
</evidence>
<dbReference type="AlphaFoldDB" id="A0A6A4S4W4"/>
<reference evidence="2 3" key="1">
    <citation type="submission" date="2019-06" db="EMBL/GenBank/DDBJ databases">
        <title>Draft genomes of female and male turbot (Scophthalmus maximus).</title>
        <authorList>
            <person name="Xu H."/>
            <person name="Xu X.-W."/>
            <person name="Shao C."/>
            <person name="Chen S."/>
        </authorList>
    </citation>
    <scope>NUCLEOTIDE SEQUENCE [LARGE SCALE GENOMIC DNA]</scope>
    <source>
        <strain evidence="2">Ysfricsl-2016a</strain>
        <tissue evidence="2">Blood</tissue>
    </source>
</reference>
<dbReference type="Proteomes" id="UP000438429">
    <property type="component" value="Unassembled WGS sequence"/>
</dbReference>